<reference evidence="1" key="1">
    <citation type="submission" date="2021-05" db="EMBL/GenBank/DDBJ databases">
        <authorList>
            <person name="Pan Q."/>
            <person name="Jouanno E."/>
            <person name="Zahm M."/>
            <person name="Klopp C."/>
            <person name="Cabau C."/>
            <person name="Louis A."/>
            <person name="Berthelot C."/>
            <person name="Parey E."/>
            <person name="Roest Crollius H."/>
            <person name="Montfort J."/>
            <person name="Robinson-Rechavi M."/>
            <person name="Bouchez O."/>
            <person name="Lampietro C."/>
            <person name="Lopez Roques C."/>
            <person name="Donnadieu C."/>
            <person name="Postlethwait J."/>
            <person name="Bobe J."/>
            <person name="Dillon D."/>
            <person name="Chandos A."/>
            <person name="von Hippel F."/>
            <person name="Guiguen Y."/>
        </authorList>
    </citation>
    <scope>NUCLEOTIDE SEQUENCE</scope>
    <source>
        <strain evidence="1">YG-Jan2019</strain>
    </source>
</reference>
<sequence>MAVQAGVQVWFGEKFEKFDTPLQSPRSPRSQRCGPGLTDVFQYDQWLAVRHEATLVPMQEDLAIWLTGMLGEEVRAEFFMDELNNGVKLCQLVGALQSRISHNGPSDMGKMFPMRKVACKCNASPGSFFARDNTANFLGWCRHLGLEETYLFESEGLVLHKDPRQVCLCLLEIGRIVSKYGVEPPVLVKMEKEIELEETLLLTTEPAPAVKTFTVCCQHGGLYQPGEQHLTDVPPCNCSHRVSIEYLSEGRYRLGDKTLFIRMLHGKHVMVRVGGGWDTLKGFLLKYDPGRVLQFTTLEQKIQAYQKGPSGHGGHGAAVAAPPPDMDPLAAVNLIPSSPSSSSSSSASKATCTPVSTPVLPRRAAAHLRKNLQMPVSRPKKPTHLPLPISQKEAAVLPTRPLQQRPSPSLQKGKNQQRASPLPSSATPAMPPSVPKLKIRPPPCSAPSLPRSPVCPEPSCKYPKPSSTPTSNTGPRPTTAQSRVPLQKDGRPLTGATQRRLSQRRPASPATRHRLDAARRIRQAPRIAVPTTRPVATQSTRTQTQTSRTATTALTKSKDSSSKSQAPARAVPKVAIPLRGSAPRPVPGNSTGSISVGKTNQKTIPTGQKAGQRPVPATNTLFLKSEPNKKSPQNTSPNIKAPASQKNTAVVKKTQMKNTSEDPYFEMNGRRQKT</sequence>
<accession>A0ACC2GUC5</accession>
<dbReference type="EMBL" id="CM055736">
    <property type="protein sequence ID" value="KAJ8007140.1"/>
    <property type="molecule type" value="Genomic_DNA"/>
</dbReference>
<comment type="caution">
    <text evidence="1">The sequence shown here is derived from an EMBL/GenBank/DDBJ whole genome shotgun (WGS) entry which is preliminary data.</text>
</comment>
<dbReference type="Proteomes" id="UP001157502">
    <property type="component" value="Chromosome 9"/>
</dbReference>
<keyword evidence="2" id="KW-1185">Reference proteome</keyword>
<gene>
    <name evidence="1" type="ORF">DPEC_G00114460</name>
</gene>
<organism evidence="1 2">
    <name type="scientific">Dallia pectoralis</name>
    <name type="common">Alaska blackfish</name>
    <dbReference type="NCBI Taxonomy" id="75939"/>
    <lineage>
        <taxon>Eukaryota</taxon>
        <taxon>Metazoa</taxon>
        <taxon>Chordata</taxon>
        <taxon>Craniata</taxon>
        <taxon>Vertebrata</taxon>
        <taxon>Euteleostomi</taxon>
        <taxon>Actinopterygii</taxon>
        <taxon>Neopterygii</taxon>
        <taxon>Teleostei</taxon>
        <taxon>Protacanthopterygii</taxon>
        <taxon>Esociformes</taxon>
        <taxon>Umbridae</taxon>
        <taxon>Dallia</taxon>
    </lineage>
</organism>
<evidence type="ECO:0000313" key="1">
    <source>
        <dbReference type="EMBL" id="KAJ8007140.1"/>
    </source>
</evidence>
<protein>
    <submittedName>
        <fullName evidence="1">Uncharacterized protein</fullName>
    </submittedName>
</protein>
<evidence type="ECO:0000313" key="2">
    <source>
        <dbReference type="Proteomes" id="UP001157502"/>
    </source>
</evidence>
<proteinExistence type="predicted"/>
<name>A0ACC2GUC5_DALPE</name>